<dbReference type="Proteomes" id="UP000317036">
    <property type="component" value="Unassembled WGS sequence"/>
</dbReference>
<sequence length="173" mass="20905">MEPIRRIVSALEPTEAKSSSTVRKEMEAIIEWLRRTYDRDTDVAMVKNLTSYTKGFWKGLFSCYDHGHLPRTNNDHERFFRQTKTRHRRMTGRRSWNEYILRNGEYVVLVDDALQQEDLTNRLSLVSYENYKEQKKRWNNRLNESVLRRRFRKDPLAYLQKLENKHSVLVIPL</sequence>
<name>A0A559JAY6_9BACL</name>
<protein>
    <submittedName>
        <fullName evidence="2">Transposase</fullName>
    </submittedName>
</protein>
<organism evidence="2 3">
    <name type="scientific">Paenibacillus cremeus</name>
    <dbReference type="NCBI Taxonomy" id="2163881"/>
    <lineage>
        <taxon>Bacteria</taxon>
        <taxon>Bacillati</taxon>
        <taxon>Bacillota</taxon>
        <taxon>Bacilli</taxon>
        <taxon>Bacillales</taxon>
        <taxon>Paenibacillaceae</taxon>
        <taxon>Paenibacillus</taxon>
    </lineage>
</organism>
<accession>A0A559JAY6</accession>
<evidence type="ECO:0000259" key="1">
    <source>
        <dbReference type="Pfam" id="PF03050"/>
    </source>
</evidence>
<dbReference type="InterPro" id="IPR004291">
    <property type="entry name" value="Transposase_IS66_central"/>
</dbReference>
<keyword evidence="3" id="KW-1185">Reference proteome</keyword>
<dbReference type="Pfam" id="PF03050">
    <property type="entry name" value="DDE_Tnp_IS66"/>
    <property type="match status" value="1"/>
</dbReference>
<dbReference type="RefSeq" id="WP_144855354.1">
    <property type="nucleotide sequence ID" value="NZ_VNJI01000119.1"/>
</dbReference>
<evidence type="ECO:0000313" key="3">
    <source>
        <dbReference type="Proteomes" id="UP000317036"/>
    </source>
</evidence>
<comment type="caution">
    <text evidence="2">The sequence shown here is derived from an EMBL/GenBank/DDBJ whole genome shotgun (WGS) entry which is preliminary data.</text>
</comment>
<evidence type="ECO:0000313" key="2">
    <source>
        <dbReference type="EMBL" id="TVX97050.1"/>
    </source>
</evidence>
<dbReference type="OrthoDB" id="2972270at2"/>
<proteinExistence type="predicted"/>
<gene>
    <name evidence="2" type="ORF">FPZ49_35255</name>
</gene>
<reference evidence="2 3" key="1">
    <citation type="submission" date="2019-07" db="EMBL/GenBank/DDBJ databases">
        <authorList>
            <person name="Kim J."/>
        </authorList>
    </citation>
    <scope>NUCLEOTIDE SEQUENCE [LARGE SCALE GENOMIC DNA]</scope>
    <source>
        <strain evidence="2 3">JC52</strain>
    </source>
</reference>
<dbReference type="EMBL" id="VNJI01000119">
    <property type="protein sequence ID" value="TVX97050.1"/>
    <property type="molecule type" value="Genomic_DNA"/>
</dbReference>
<dbReference type="AlphaFoldDB" id="A0A559JAY6"/>
<feature type="domain" description="Transposase IS66 central" evidence="1">
    <location>
        <begin position="19"/>
        <end position="88"/>
    </location>
</feature>